<dbReference type="SUPFAM" id="SSF48264">
    <property type="entry name" value="Cytochrome P450"/>
    <property type="match status" value="1"/>
</dbReference>
<dbReference type="PROSITE" id="PS00086">
    <property type="entry name" value="CYTOCHROME_P450"/>
    <property type="match status" value="1"/>
</dbReference>
<reference evidence="14 15" key="1">
    <citation type="submission" date="2014-04" db="EMBL/GenBank/DDBJ databases">
        <authorList>
            <consortium name="DOE Joint Genome Institute"/>
            <person name="Kuo A."/>
            <person name="Kohler A."/>
            <person name="Costa M.D."/>
            <person name="Nagy L.G."/>
            <person name="Floudas D."/>
            <person name="Copeland A."/>
            <person name="Barry K.W."/>
            <person name="Cichocki N."/>
            <person name="Veneault-Fourrey C."/>
            <person name="LaButti K."/>
            <person name="Lindquist E.A."/>
            <person name="Lipzen A."/>
            <person name="Lundell T."/>
            <person name="Morin E."/>
            <person name="Murat C."/>
            <person name="Sun H."/>
            <person name="Tunlid A."/>
            <person name="Henrissat B."/>
            <person name="Grigoriev I.V."/>
            <person name="Hibbett D.S."/>
            <person name="Martin F."/>
            <person name="Nordberg H.P."/>
            <person name="Cantor M.N."/>
            <person name="Hua S.X."/>
        </authorList>
    </citation>
    <scope>NUCLEOTIDE SEQUENCE [LARGE SCALE GENOMIC DNA]</scope>
    <source>
        <strain evidence="14 15">441</strain>
    </source>
</reference>
<dbReference type="InterPro" id="IPR002403">
    <property type="entry name" value="Cyt_P450_E_grp-IV"/>
</dbReference>
<evidence type="ECO:0000256" key="12">
    <source>
        <dbReference type="PIRSR" id="PIRSR602403-1"/>
    </source>
</evidence>
<dbReference type="Proteomes" id="UP000054018">
    <property type="component" value="Unassembled WGS sequence"/>
</dbReference>
<evidence type="ECO:0000256" key="11">
    <source>
        <dbReference type="ARBA" id="ARBA00023136"/>
    </source>
</evidence>
<dbReference type="CDD" id="cd11041">
    <property type="entry name" value="CYP503A1-like"/>
    <property type="match status" value="1"/>
</dbReference>
<dbReference type="HOGENOM" id="CLU_022195_0_2_1"/>
<evidence type="ECO:0000256" key="6">
    <source>
        <dbReference type="ARBA" id="ARBA00022723"/>
    </source>
</evidence>
<evidence type="ECO:0000256" key="5">
    <source>
        <dbReference type="ARBA" id="ARBA00022692"/>
    </source>
</evidence>
<dbReference type="GO" id="GO:0005506">
    <property type="term" value="F:iron ion binding"/>
    <property type="evidence" value="ECO:0007669"/>
    <property type="project" value="InterPro"/>
</dbReference>
<dbReference type="GO" id="GO:0004497">
    <property type="term" value="F:monooxygenase activity"/>
    <property type="evidence" value="ECO:0007669"/>
    <property type="project" value="UniProtKB-KW"/>
</dbReference>
<keyword evidence="7" id="KW-1133">Transmembrane helix</keyword>
<comment type="subcellular location">
    <subcellularLocation>
        <location evidence="2">Membrane</location>
    </subcellularLocation>
</comment>
<evidence type="ECO:0000256" key="4">
    <source>
        <dbReference type="ARBA" id="ARBA00022617"/>
    </source>
</evidence>
<dbReference type="PRINTS" id="PR00465">
    <property type="entry name" value="EP450IV"/>
</dbReference>
<evidence type="ECO:0000256" key="3">
    <source>
        <dbReference type="ARBA" id="ARBA00010617"/>
    </source>
</evidence>
<dbReference type="AlphaFoldDB" id="A0A0D0AE00"/>
<keyword evidence="6 12" id="KW-0479">Metal-binding</keyword>
<reference evidence="15" key="2">
    <citation type="submission" date="2015-01" db="EMBL/GenBank/DDBJ databases">
        <title>Evolutionary Origins and Diversification of the Mycorrhizal Mutualists.</title>
        <authorList>
            <consortium name="DOE Joint Genome Institute"/>
            <consortium name="Mycorrhizal Genomics Consortium"/>
            <person name="Kohler A."/>
            <person name="Kuo A."/>
            <person name="Nagy L.G."/>
            <person name="Floudas D."/>
            <person name="Copeland A."/>
            <person name="Barry K.W."/>
            <person name="Cichocki N."/>
            <person name="Veneault-Fourrey C."/>
            <person name="LaButti K."/>
            <person name="Lindquist E.A."/>
            <person name="Lipzen A."/>
            <person name="Lundell T."/>
            <person name="Morin E."/>
            <person name="Murat C."/>
            <person name="Riley R."/>
            <person name="Ohm R."/>
            <person name="Sun H."/>
            <person name="Tunlid A."/>
            <person name="Henrissat B."/>
            <person name="Grigoriev I.V."/>
            <person name="Hibbett D.S."/>
            <person name="Martin F."/>
        </authorList>
    </citation>
    <scope>NUCLEOTIDE SEQUENCE [LARGE SCALE GENOMIC DNA]</scope>
    <source>
        <strain evidence="15">441</strain>
    </source>
</reference>
<protein>
    <submittedName>
        <fullName evidence="14">Unplaced genomic scaffold scaffold_3, whole genome shotgun sequence</fullName>
    </submittedName>
</protein>
<keyword evidence="10 13" id="KW-0503">Monooxygenase</keyword>
<evidence type="ECO:0000256" key="13">
    <source>
        <dbReference type="RuleBase" id="RU000461"/>
    </source>
</evidence>
<dbReference type="GO" id="GO:0016705">
    <property type="term" value="F:oxidoreductase activity, acting on paired donors, with incorporation or reduction of molecular oxygen"/>
    <property type="evidence" value="ECO:0007669"/>
    <property type="project" value="InterPro"/>
</dbReference>
<dbReference type="InterPro" id="IPR017972">
    <property type="entry name" value="Cyt_P450_CS"/>
</dbReference>
<keyword evidence="4 12" id="KW-0349">Heme</keyword>
<dbReference type="PANTHER" id="PTHR46206:SF5">
    <property type="entry name" value="P450, PUTATIVE (EUROFUNG)-RELATED"/>
    <property type="match status" value="1"/>
</dbReference>
<keyword evidence="15" id="KW-1185">Reference proteome</keyword>
<evidence type="ECO:0000256" key="2">
    <source>
        <dbReference type="ARBA" id="ARBA00004370"/>
    </source>
</evidence>
<keyword evidence="8 13" id="KW-0560">Oxidoreductase</keyword>
<dbReference type="InterPro" id="IPR036396">
    <property type="entry name" value="Cyt_P450_sf"/>
</dbReference>
<keyword evidence="11" id="KW-0472">Membrane</keyword>
<name>A0A0D0AE00_9AGAM</name>
<keyword evidence="5" id="KW-0812">Transmembrane</keyword>
<dbReference type="GO" id="GO:0020037">
    <property type="term" value="F:heme binding"/>
    <property type="evidence" value="ECO:0007669"/>
    <property type="project" value="InterPro"/>
</dbReference>
<feature type="binding site" description="axial binding residue" evidence="12">
    <location>
        <position position="444"/>
    </location>
    <ligand>
        <name>heme</name>
        <dbReference type="ChEBI" id="CHEBI:30413"/>
    </ligand>
    <ligandPart>
        <name>Fe</name>
        <dbReference type="ChEBI" id="CHEBI:18248"/>
    </ligandPart>
</feature>
<dbReference type="STRING" id="765257.A0A0D0AE00"/>
<dbReference type="PANTHER" id="PTHR46206">
    <property type="entry name" value="CYTOCHROME P450"/>
    <property type="match status" value="1"/>
</dbReference>
<evidence type="ECO:0000256" key="10">
    <source>
        <dbReference type="ARBA" id="ARBA00023033"/>
    </source>
</evidence>
<organism evidence="14 15">
    <name type="scientific">Pisolithus microcarpus 441</name>
    <dbReference type="NCBI Taxonomy" id="765257"/>
    <lineage>
        <taxon>Eukaryota</taxon>
        <taxon>Fungi</taxon>
        <taxon>Dikarya</taxon>
        <taxon>Basidiomycota</taxon>
        <taxon>Agaricomycotina</taxon>
        <taxon>Agaricomycetes</taxon>
        <taxon>Agaricomycetidae</taxon>
        <taxon>Boletales</taxon>
        <taxon>Sclerodermatineae</taxon>
        <taxon>Pisolithaceae</taxon>
        <taxon>Pisolithus</taxon>
    </lineage>
</organism>
<gene>
    <name evidence="14" type="ORF">PISMIDRAFT_87460</name>
</gene>
<proteinExistence type="inferred from homology"/>
<dbReference type="GO" id="GO:0016020">
    <property type="term" value="C:membrane"/>
    <property type="evidence" value="ECO:0007669"/>
    <property type="project" value="UniProtKB-SubCell"/>
</dbReference>
<evidence type="ECO:0000256" key="7">
    <source>
        <dbReference type="ARBA" id="ARBA00022989"/>
    </source>
</evidence>
<dbReference type="EMBL" id="KN833687">
    <property type="protein sequence ID" value="KIK30333.1"/>
    <property type="molecule type" value="Genomic_DNA"/>
</dbReference>
<dbReference type="OrthoDB" id="1844152at2759"/>
<evidence type="ECO:0000313" key="14">
    <source>
        <dbReference type="EMBL" id="KIK30333.1"/>
    </source>
</evidence>
<sequence length="498" mass="56762">MDGIALPVSALVVALAIVAGIDRMRWSKARPLLDYIPSVGPSGRFTSYYGAVKFIMHAKHMIQEGYEQHKEGFFKVPMIDRWVVVVSGPRLLDELRKISDEKLSFDHAMQDILQVKYTFGLEAQEHPYHVQVVREHLKRNFDELFPGVFDEICHTFDELVPSQEHGWVKVGAFSAAMKATCRASNRVFVGSPICQSTEFEKIQSKFALQVATRAAVMNLFPKTLHPVIGRLLTNTPSSLRHCMEMLRPVVDERLTKREHLGENWPGKPNDMLSWLIDVSSPEDRNLRSIALRILVLNFASLHTSAQNFGHALFNLAAHPQYVEPLREEVKGVIDQYGWTRDSVSQLPKMDSFLKESQRVSCTCLTPVVRKAMEDIMFSDGTTIPTGTHVAISPPTIFLDDEYYPNSHEFDPFRFYSMRQGQMTRAQQLSMTLSTLHFGQGKRACPGRTFATTMMTTMMAYLVLNYDMKLEEDGVRPPDEWLFVNCFPNRTAEILFKKC</sequence>
<evidence type="ECO:0000313" key="15">
    <source>
        <dbReference type="Proteomes" id="UP000054018"/>
    </source>
</evidence>
<accession>A0A0D0AE00</accession>
<comment type="cofactor">
    <cofactor evidence="1 12">
        <name>heme</name>
        <dbReference type="ChEBI" id="CHEBI:30413"/>
    </cofactor>
</comment>
<keyword evidence="9 12" id="KW-0408">Iron</keyword>
<evidence type="ECO:0000256" key="1">
    <source>
        <dbReference type="ARBA" id="ARBA00001971"/>
    </source>
</evidence>
<dbReference type="Pfam" id="PF00067">
    <property type="entry name" value="p450"/>
    <property type="match status" value="1"/>
</dbReference>
<evidence type="ECO:0000256" key="9">
    <source>
        <dbReference type="ARBA" id="ARBA00023004"/>
    </source>
</evidence>
<dbReference type="Gene3D" id="1.10.630.10">
    <property type="entry name" value="Cytochrome P450"/>
    <property type="match status" value="1"/>
</dbReference>
<dbReference type="InterPro" id="IPR001128">
    <property type="entry name" value="Cyt_P450"/>
</dbReference>
<evidence type="ECO:0000256" key="8">
    <source>
        <dbReference type="ARBA" id="ARBA00023002"/>
    </source>
</evidence>
<comment type="similarity">
    <text evidence="3 13">Belongs to the cytochrome P450 family.</text>
</comment>